<dbReference type="Proteomes" id="UP000076021">
    <property type="component" value="Chromosome"/>
</dbReference>
<dbReference type="RefSeq" id="WP_066789788.1">
    <property type="nucleotide sequence ID" value="NZ_BJVD01000008.1"/>
</dbReference>
<keyword evidence="2" id="KW-1185">Reference proteome</keyword>
<dbReference type="OrthoDB" id="2454834at2"/>
<name>A0A143HFD0_9BACL</name>
<proteinExistence type="predicted"/>
<protein>
    <submittedName>
        <fullName evidence="1">Uncharacterized protein</fullName>
    </submittedName>
</protein>
<evidence type="ECO:0000313" key="2">
    <source>
        <dbReference type="Proteomes" id="UP000076021"/>
    </source>
</evidence>
<organism evidence="1 2">
    <name type="scientific">Rummeliibacillus stabekisii</name>
    <dbReference type="NCBI Taxonomy" id="241244"/>
    <lineage>
        <taxon>Bacteria</taxon>
        <taxon>Bacillati</taxon>
        <taxon>Bacillota</taxon>
        <taxon>Bacilli</taxon>
        <taxon>Bacillales</taxon>
        <taxon>Caryophanaceae</taxon>
        <taxon>Rummeliibacillus</taxon>
    </lineage>
</organism>
<accession>A0A143HFD0</accession>
<dbReference type="KEGG" id="rst:ATY39_11225"/>
<reference evidence="2" key="2">
    <citation type="submission" date="2016-03" db="EMBL/GenBank/DDBJ databases">
        <authorList>
            <person name="Seldin L."/>
        </authorList>
    </citation>
    <scope>NUCLEOTIDE SEQUENCE [LARGE SCALE GENOMIC DNA]</scope>
    <source>
        <strain evidence="2">PP9</strain>
    </source>
</reference>
<sequence length="62" mass="7220">MNFNDLILIAVYCMSIPLVCAVFFDAFYAEKKRRSFSLKRVSGWYALFFVLSFVPTVMFFAS</sequence>
<evidence type="ECO:0000313" key="1">
    <source>
        <dbReference type="EMBL" id="AMW99941.1"/>
    </source>
</evidence>
<dbReference type="EMBL" id="CP014806">
    <property type="protein sequence ID" value="AMW99941.1"/>
    <property type="molecule type" value="Genomic_DNA"/>
</dbReference>
<reference evidence="1 2" key="1">
    <citation type="journal article" date="2016" name="Genome Announc.">
        <title>Whole-Genome Sequence of Rummeliibacillus stabekisii Strain PP9 Isolated from Antarctic Soil.</title>
        <authorList>
            <person name="da Mota F.F."/>
            <person name="Vollu R.E."/>
            <person name="Jurelevicius D."/>
            <person name="Seldin L."/>
        </authorList>
    </citation>
    <scope>NUCLEOTIDE SEQUENCE [LARGE SCALE GENOMIC DNA]</scope>
    <source>
        <strain evidence="1 2">PP9</strain>
    </source>
</reference>
<dbReference type="STRING" id="241244.ATY39_11225"/>
<gene>
    <name evidence="1" type="ORF">ATY39_11225</name>
</gene>
<dbReference type="AlphaFoldDB" id="A0A143HFD0"/>